<dbReference type="RefSeq" id="WP_072900233.1">
    <property type="nucleotide sequence ID" value="NZ_FQXB01000001.1"/>
</dbReference>
<evidence type="ECO:0000313" key="4">
    <source>
        <dbReference type="Proteomes" id="UP000184074"/>
    </source>
</evidence>
<organism evidence="3 4">
    <name type="scientific">Cognatiyoonia sediminum</name>
    <dbReference type="NCBI Taxonomy" id="1508389"/>
    <lineage>
        <taxon>Bacteria</taxon>
        <taxon>Pseudomonadati</taxon>
        <taxon>Pseudomonadota</taxon>
        <taxon>Alphaproteobacteria</taxon>
        <taxon>Rhodobacterales</taxon>
        <taxon>Paracoccaceae</taxon>
        <taxon>Cognatiyoonia</taxon>
    </lineage>
</organism>
<dbReference type="OrthoDB" id="7822025at2"/>
<accession>A0A1M5NRM8</accession>
<evidence type="ECO:0000313" key="3">
    <source>
        <dbReference type="EMBL" id="SHG92264.1"/>
    </source>
</evidence>
<keyword evidence="2" id="KW-0732">Signal</keyword>
<gene>
    <name evidence="3" type="ORF">SAMN05444003_1564</name>
</gene>
<dbReference type="Proteomes" id="UP000184074">
    <property type="component" value="Unassembled WGS sequence"/>
</dbReference>
<dbReference type="InterPro" id="IPR006626">
    <property type="entry name" value="PbH1"/>
</dbReference>
<proteinExistence type="predicted"/>
<dbReference type="SMART" id="SM00710">
    <property type="entry name" value="PbH1"/>
    <property type="match status" value="4"/>
</dbReference>
<dbReference type="STRING" id="1508389.SAMN05444003_1564"/>
<feature type="compositionally biased region" description="Acidic residues" evidence="1">
    <location>
        <begin position="424"/>
        <end position="438"/>
    </location>
</feature>
<evidence type="ECO:0008006" key="5">
    <source>
        <dbReference type="Google" id="ProtNLM"/>
    </source>
</evidence>
<evidence type="ECO:0000256" key="1">
    <source>
        <dbReference type="SAM" id="MobiDB-lite"/>
    </source>
</evidence>
<evidence type="ECO:0000256" key="2">
    <source>
        <dbReference type="SAM" id="SignalP"/>
    </source>
</evidence>
<dbReference type="InterPro" id="IPR011050">
    <property type="entry name" value="Pectin_lyase_fold/virulence"/>
</dbReference>
<sequence length="461" mass="47329">MFRSTVSKLVLCATASLAQADGHIFTATNEVELREALENAAAADAPVIVVAGSNIDAAAGFTFAGTGSLTLIGNGQTIATSADEDVFAATEGANLTISNLTFEGPSGFDIQNRGDADGTAGKGIFVDVRDDQTGDVIVDLFNVTVRGVANHGIHIIDCTLADECGSGGGGAGEGSDASVHVILNNVTIDDAGNGKFDADGLRVDERGAGSIRVDITGSTFQFVGADGVELDEGQAGDVISNVTDSTFANNGNYCDPAIMEAFLPDPDEGEFDEGEFAEADVPPAVEGSPDDLCIEREVNLYDDGSVEEFAFGLDLDDGYDIDEAGEGSIISVMFGSSIVDNLDEGIDFDEEDGGNIDVVFIATDASGNTDDGYKFSEEGDGDTIAVVTASSALNNGGKGFVFEEADEGDLEASLIASETKNNDDGDDTGVEAVQEGDGDGALMLIASDIEDGVDLDGVDDK</sequence>
<dbReference type="SUPFAM" id="SSF51126">
    <property type="entry name" value="Pectin lyase-like"/>
    <property type="match status" value="1"/>
</dbReference>
<dbReference type="EMBL" id="FQXB01000001">
    <property type="protein sequence ID" value="SHG92264.1"/>
    <property type="molecule type" value="Genomic_DNA"/>
</dbReference>
<dbReference type="AlphaFoldDB" id="A0A1M5NRM8"/>
<feature type="chain" id="PRO_5011957330" description="Right handed beta helix region" evidence="2">
    <location>
        <begin position="21"/>
        <end position="461"/>
    </location>
</feature>
<protein>
    <recommendedName>
        <fullName evidence="5">Right handed beta helix region</fullName>
    </recommendedName>
</protein>
<feature type="region of interest" description="Disordered" evidence="1">
    <location>
        <begin position="418"/>
        <end position="439"/>
    </location>
</feature>
<keyword evidence="4" id="KW-1185">Reference proteome</keyword>
<feature type="signal peptide" evidence="2">
    <location>
        <begin position="1"/>
        <end position="20"/>
    </location>
</feature>
<reference evidence="3 4" key="1">
    <citation type="submission" date="2016-11" db="EMBL/GenBank/DDBJ databases">
        <authorList>
            <person name="Jaros S."/>
            <person name="Januszkiewicz K."/>
            <person name="Wedrychowicz H."/>
        </authorList>
    </citation>
    <scope>NUCLEOTIDE SEQUENCE [LARGE SCALE GENOMIC DNA]</scope>
    <source>
        <strain evidence="3 4">DSM 28715</strain>
    </source>
</reference>
<name>A0A1M5NRM8_9RHOB</name>